<feature type="transmembrane region" description="Helical" evidence="1">
    <location>
        <begin position="149"/>
        <end position="169"/>
    </location>
</feature>
<dbReference type="Proteomes" id="UP000229098">
    <property type="component" value="Unassembled WGS sequence"/>
</dbReference>
<evidence type="ECO:0000313" key="3">
    <source>
        <dbReference type="EMBL" id="PJE64395.1"/>
    </source>
</evidence>
<evidence type="ECO:0000259" key="2">
    <source>
        <dbReference type="Pfam" id="PF07693"/>
    </source>
</evidence>
<dbReference type="Pfam" id="PF07693">
    <property type="entry name" value="KAP_NTPase"/>
    <property type="match status" value="1"/>
</dbReference>
<dbReference type="AlphaFoldDB" id="A0A2M8KWT2"/>
<evidence type="ECO:0000256" key="1">
    <source>
        <dbReference type="SAM" id="Phobius"/>
    </source>
</evidence>
<organism evidence="3 4">
    <name type="scientific">Candidatus Ryanbacteria bacterium CG10_big_fil_rev_8_21_14_0_10_43_42</name>
    <dbReference type="NCBI Taxonomy" id="1974864"/>
    <lineage>
        <taxon>Bacteria</taxon>
        <taxon>Candidatus Ryaniibacteriota</taxon>
    </lineage>
</organism>
<keyword evidence="1" id="KW-0472">Membrane</keyword>
<dbReference type="SUPFAM" id="SSF52540">
    <property type="entry name" value="P-loop containing nucleoside triphosphate hydrolases"/>
    <property type="match status" value="1"/>
</dbReference>
<dbReference type="Gene3D" id="3.40.50.300">
    <property type="entry name" value="P-loop containing nucleotide triphosphate hydrolases"/>
    <property type="match status" value="1"/>
</dbReference>
<sequence length="1064" mass="122410">MRAAKLTQKIASCCAKTITEGNLESNTNTMRLPPQTIRTLLEAIFWGSAVSFTFILGSAIGSWFSLNILPDYSWLITRKGEAFYIFVFALLFSYLYFRDFLQVVWKVIKSSRFDIFIAAGLSALVVFSNKNILSTYIQEHVMELNSDSVLLFFIIVFILSLSCVLYVILQMFNRRKKVDSKFANDNPIRDSEGDLLDFSTKANSFAENIFHASQGKGLVFGVDAPWGSGKSSFLNLCKRYWEIKHKNELIVYEFSPLHYSTDANLLERFVDGLIKEIQKNVFIPEIRPLFSQYSKLIKIVNGFSIFGVKIPEFASRRTINDVHNDLECALNGINRRIIVIVDDLDRIELKEIKNVLFAIRESFKFPNISYVLCYDTENINALEADTPEIETVNEFLEKFVNIKISIFLDKKNLENFVSKELKKVIEDKTTDPELVAVVLSGLRDIFQSPEFHRYTSFVGDIRKLKRLVNTVVLLELYKVNFDKADIDKFDLAHLLLIYINYPSIFRKIYNTETAGGYGFFSAVGPYDSEFYPKDKKRNNGERSDTYENSDVYNEYLEDLTDNQKFLIEQIFNVTRRLKRAKNNDSANHYINNEDSYRKIDSVSEDIKTSLACFNGDKFTGSGRNLEDYLRLIAHLAPPEEEKQFAPFKNWRDKIISEDITIEQLFNQPEFSVELGEQKRQKLWRLIVNNTRKLNQNVAGNLIRYLTQNISKYSLFENEVLGVGLRHHDLPYFLVRLLNDAGYKGSMNGNNTEENIKEIADWIFGEDTHKDEGILDALLEDERGILGLYDSLSLRLICCSDRGGDIFNVSRAIAKHGNKEAPTAGDTRIIVKEEMREISQKIFGVFKSRYIDKKINIFSEVQKLSLDNITGEYSTYVRNQVKGGVISEDKLQADVEYTKFNALGFIVYQLGDDQINHGVGCGLYDPLGNADKGMIKNLMNKYLFERCFNPTTSENNYENLLSLLLRNIPFDALREDHFGKIPDFKLKTIVGVLDIQTLSEFWKEHREKIKKLNFENSGKKIFMGTRYVNSDSEDIFASYQNDLPRVYKALDDYIDNPTGKGESPA</sequence>
<name>A0A2M8KWT2_9BACT</name>
<feature type="domain" description="KAP NTPase" evidence="2">
    <location>
        <begin position="201"/>
        <end position="475"/>
    </location>
</feature>
<accession>A0A2M8KWT2</accession>
<comment type="caution">
    <text evidence="3">The sequence shown here is derived from an EMBL/GenBank/DDBJ whole genome shotgun (WGS) entry which is preliminary data.</text>
</comment>
<protein>
    <submittedName>
        <fullName evidence="3">P-loop ATPase</fullName>
    </submittedName>
</protein>
<feature type="transmembrane region" description="Helical" evidence="1">
    <location>
        <begin position="40"/>
        <end position="63"/>
    </location>
</feature>
<evidence type="ECO:0000313" key="4">
    <source>
        <dbReference type="Proteomes" id="UP000229098"/>
    </source>
</evidence>
<keyword evidence="1" id="KW-0812">Transmembrane</keyword>
<feature type="transmembrane region" description="Helical" evidence="1">
    <location>
        <begin position="83"/>
        <end position="101"/>
    </location>
</feature>
<reference evidence="4" key="1">
    <citation type="submission" date="2017-09" db="EMBL/GenBank/DDBJ databases">
        <title>Depth-based differentiation of microbial function through sediment-hosted aquifers and enrichment of novel symbionts in the deep terrestrial subsurface.</title>
        <authorList>
            <person name="Probst A.J."/>
            <person name="Ladd B."/>
            <person name="Jarett J.K."/>
            <person name="Geller-Mcgrath D.E."/>
            <person name="Sieber C.M.K."/>
            <person name="Emerson J.B."/>
            <person name="Anantharaman K."/>
            <person name="Thomas B.C."/>
            <person name="Malmstrom R."/>
            <person name="Stieglmeier M."/>
            <person name="Klingl A."/>
            <person name="Woyke T."/>
            <person name="Ryan C.M."/>
            <person name="Banfield J.F."/>
        </authorList>
    </citation>
    <scope>NUCLEOTIDE SEQUENCE [LARGE SCALE GENOMIC DNA]</scope>
</reference>
<dbReference type="InterPro" id="IPR027417">
    <property type="entry name" value="P-loop_NTPase"/>
</dbReference>
<proteinExistence type="predicted"/>
<keyword evidence="1" id="KW-1133">Transmembrane helix</keyword>
<dbReference type="InterPro" id="IPR011646">
    <property type="entry name" value="KAP_P-loop"/>
</dbReference>
<dbReference type="EMBL" id="PFEF01000006">
    <property type="protein sequence ID" value="PJE64395.1"/>
    <property type="molecule type" value="Genomic_DNA"/>
</dbReference>
<gene>
    <name evidence="3" type="ORF">COU90_03030</name>
</gene>